<feature type="transmembrane region" description="Helical" evidence="6">
    <location>
        <begin position="34"/>
        <end position="51"/>
    </location>
</feature>
<organism evidence="8 10">
    <name type="scientific">Staphylococcus auricularis</name>
    <dbReference type="NCBI Taxonomy" id="29379"/>
    <lineage>
        <taxon>Bacteria</taxon>
        <taxon>Bacillati</taxon>
        <taxon>Bacillota</taxon>
        <taxon>Bacilli</taxon>
        <taxon>Bacillales</taxon>
        <taxon>Staphylococcaceae</taxon>
        <taxon>Staphylococcus</taxon>
    </lineage>
</organism>
<evidence type="ECO:0000313" key="8">
    <source>
        <dbReference type="EMBL" id="PNZ69204.1"/>
    </source>
</evidence>
<sequence length="117" mass="13864">MKPFNIIFKQYIQYYIYAVIVLIIVYFFTNSPFILGLIVGTIGSMLNTYTFEYYLMKAKRSDTLHISTGSVWRYLITLLACIIWLVFRSRMNIFGVVVGLMISYVLMVIRPWLHREK</sequence>
<dbReference type="EMBL" id="PPQW01000005">
    <property type="protein sequence ID" value="PNZ69204.1"/>
    <property type="molecule type" value="Genomic_DNA"/>
</dbReference>
<feature type="transmembrane region" description="Helical" evidence="6">
    <location>
        <begin position="93"/>
        <end position="113"/>
    </location>
</feature>
<reference evidence="7" key="4">
    <citation type="submission" date="2023-07" db="EMBL/GenBank/DDBJ databases">
        <title>Evaluation of the beneficial properties of pineapple isolates.</title>
        <authorList>
            <person name="Adefiranye O."/>
        </authorList>
    </citation>
    <scope>NUCLEOTIDE SEQUENCE</scope>
    <source>
        <strain evidence="7">PAPLE_T1</strain>
    </source>
</reference>
<evidence type="ECO:0000256" key="6">
    <source>
        <dbReference type="SAM" id="Phobius"/>
    </source>
</evidence>
<dbReference type="Proteomes" id="UP001171687">
    <property type="component" value="Unassembled WGS sequence"/>
</dbReference>
<keyword evidence="11" id="KW-1185">Reference proteome</keyword>
<evidence type="ECO:0000256" key="3">
    <source>
        <dbReference type="ARBA" id="ARBA00022692"/>
    </source>
</evidence>
<feature type="transmembrane region" description="Helical" evidence="6">
    <location>
        <begin position="71"/>
        <end position="87"/>
    </location>
</feature>
<dbReference type="GeneID" id="64981680"/>
<keyword evidence="4 6" id="KW-1133">Transmembrane helix</keyword>
<dbReference type="Proteomes" id="UP000242470">
    <property type="component" value="Unassembled WGS sequence"/>
</dbReference>
<accession>A0AAP8PQT3</accession>
<dbReference type="EMBL" id="JAUHQC010000016">
    <property type="protein sequence ID" value="MDN4534203.1"/>
    <property type="molecule type" value="Genomic_DNA"/>
</dbReference>
<keyword evidence="3 6" id="KW-0812">Transmembrane</keyword>
<dbReference type="EMBL" id="PZDI01000004">
    <property type="protein sequence ID" value="PTH19468.1"/>
    <property type="molecule type" value="Genomic_DNA"/>
</dbReference>
<evidence type="ECO:0000256" key="5">
    <source>
        <dbReference type="ARBA" id="ARBA00023136"/>
    </source>
</evidence>
<evidence type="ECO:0000313" key="7">
    <source>
        <dbReference type="EMBL" id="MDN4534203.1"/>
    </source>
</evidence>
<proteinExistence type="predicted"/>
<dbReference type="GO" id="GO:0005886">
    <property type="term" value="C:plasma membrane"/>
    <property type="evidence" value="ECO:0007669"/>
    <property type="project" value="UniProtKB-SubCell"/>
</dbReference>
<protein>
    <submittedName>
        <fullName evidence="7">ATP synthase subunit I</fullName>
    </submittedName>
</protein>
<evidence type="ECO:0000256" key="2">
    <source>
        <dbReference type="ARBA" id="ARBA00022475"/>
    </source>
</evidence>
<name>A0AAP8PQT3_9STAP</name>
<dbReference type="Proteomes" id="UP000242694">
    <property type="component" value="Unassembled WGS sequence"/>
</dbReference>
<dbReference type="RefSeq" id="WP_059107891.1">
    <property type="nucleotide sequence ID" value="NZ_AP024589.1"/>
</dbReference>
<reference evidence="8 10" key="2">
    <citation type="submission" date="2017-08" db="EMBL/GenBank/DDBJ databases">
        <title>Draft genome sequences of 64 type strains of genus Staph aureus.</title>
        <authorList>
            <person name="Cole K."/>
            <person name="Golubchik T."/>
            <person name="Russell J."/>
            <person name="Foster D."/>
            <person name="Llewelyn M."/>
            <person name="Wilson D."/>
            <person name="Crook D."/>
            <person name="Paul J."/>
        </authorList>
    </citation>
    <scope>NUCLEOTIDE SEQUENCE [LARGE SCALE GENOMIC DNA]</scope>
    <source>
        <strain evidence="8 10">NCTC 12101</strain>
    </source>
</reference>
<gene>
    <name evidence="9" type="ORF">BU607_01530</name>
    <name evidence="8" type="ORF">CD158_01380</name>
    <name evidence="7" type="ORF">QYH67_11640</name>
</gene>
<evidence type="ECO:0000313" key="9">
    <source>
        <dbReference type="EMBL" id="PTH19468.1"/>
    </source>
</evidence>
<reference evidence="9" key="3">
    <citation type="submission" date="2018-03" db="EMBL/GenBank/DDBJ databases">
        <authorList>
            <person name="Naushad S."/>
        </authorList>
    </citation>
    <scope>NUCLEOTIDE SEQUENCE</scope>
    <source>
        <strain evidence="9">SNUC 993</strain>
    </source>
</reference>
<comment type="subcellular location">
    <subcellularLocation>
        <location evidence="1">Cell membrane</location>
        <topology evidence="1">Multi-pass membrane protein</topology>
    </subcellularLocation>
</comment>
<evidence type="ECO:0000313" key="10">
    <source>
        <dbReference type="Proteomes" id="UP000242470"/>
    </source>
</evidence>
<comment type="caution">
    <text evidence="8">The sequence shown here is derived from an EMBL/GenBank/DDBJ whole genome shotgun (WGS) entry which is preliminary data.</text>
</comment>
<dbReference type="InterPro" id="IPR005598">
    <property type="entry name" value="ATP_synth_I"/>
</dbReference>
<evidence type="ECO:0000256" key="4">
    <source>
        <dbReference type="ARBA" id="ARBA00022989"/>
    </source>
</evidence>
<dbReference type="Pfam" id="PF03899">
    <property type="entry name" value="ATP-synt_I"/>
    <property type="match status" value="1"/>
</dbReference>
<dbReference type="AlphaFoldDB" id="A0AAP8PQT3"/>
<evidence type="ECO:0000313" key="11">
    <source>
        <dbReference type="Proteomes" id="UP000242694"/>
    </source>
</evidence>
<evidence type="ECO:0000256" key="1">
    <source>
        <dbReference type="ARBA" id="ARBA00004651"/>
    </source>
</evidence>
<keyword evidence="2" id="KW-1003">Cell membrane</keyword>
<reference evidence="9 11" key="1">
    <citation type="journal article" date="2016" name="Front. Microbiol.">
        <title>Comprehensive Phylogenetic Analysis of Bovine Non-aureus Staphylococci Species Based on Whole-Genome Sequencing.</title>
        <authorList>
            <person name="Naushad S."/>
            <person name="Barkema H.W."/>
            <person name="Luby C."/>
            <person name="Condas L.A."/>
            <person name="Nobrega D.B."/>
            <person name="Carson D.A."/>
            <person name="De Buck J."/>
        </authorList>
    </citation>
    <scope>NUCLEOTIDE SEQUENCE [LARGE SCALE GENOMIC DNA]</scope>
    <source>
        <strain evidence="9 11">SNUC 993</strain>
    </source>
</reference>
<feature type="transmembrane region" description="Helical" evidence="6">
    <location>
        <begin position="12"/>
        <end position="28"/>
    </location>
</feature>
<keyword evidence="5 6" id="KW-0472">Membrane</keyword>